<reference evidence="4 5" key="1">
    <citation type="journal article" date="2010" name="Stand. Genomic Sci.">
        <title>Complete genome sequence of Haliangium ochraceum type strain (SMP-2).</title>
        <authorList>
            <consortium name="US DOE Joint Genome Institute (JGI-PGF)"/>
            <person name="Ivanova N."/>
            <person name="Daum C."/>
            <person name="Lang E."/>
            <person name="Abt B."/>
            <person name="Kopitz M."/>
            <person name="Saunders E."/>
            <person name="Lapidus A."/>
            <person name="Lucas S."/>
            <person name="Glavina Del Rio T."/>
            <person name="Nolan M."/>
            <person name="Tice H."/>
            <person name="Copeland A."/>
            <person name="Cheng J.F."/>
            <person name="Chen F."/>
            <person name="Bruce D."/>
            <person name="Goodwin L."/>
            <person name="Pitluck S."/>
            <person name="Mavromatis K."/>
            <person name="Pati A."/>
            <person name="Mikhailova N."/>
            <person name="Chen A."/>
            <person name="Palaniappan K."/>
            <person name="Land M."/>
            <person name="Hauser L."/>
            <person name="Chang Y.J."/>
            <person name="Jeffries C.D."/>
            <person name="Detter J.C."/>
            <person name="Brettin T."/>
            <person name="Rohde M."/>
            <person name="Goker M."/>
            <person name="Bristow J."/>
            <person name="Markowitz V."/>
            <person name="Eisen J.A."/>
            <person name="Hugenholtz P."/>
            <person name="Kyrpides N.C."/>
            <person name="Klenk H.P."/>
        </authorList>
    </citation>
    <scope>NUCLEOTIDE SEQUENCE [LARGE SCALE GENOMIC DNA]</scope>
    <source>
        <strain evidence="5">DSM 14365 / CIP 107738 / JCM 11303 / AJ 13395 / SMP-2</strain>
    </source>
</reference>
<dbReference type="InterPro" id="IPR052336">
    <property type="entry name" value="MlaD_Phospholipid_Transporter"/>
</dbReference>
<dbReference type="PANTHER" id="PTHR33371">
    <property type="entry name" value="INTERMEMBRANE PHOSPHOLIPID TRANSPORT SYSTEM BINDING PROTEIN MLAD-RELATED"/>
    <property type="match status" value="1"/>
</dbReference>
<feature type="domain" description="Mce/MlaD" evidence="3">
    <location>
        <begin position="42"/>
        <end position="128"/>
    </location>
</feature>
<dbReference type="HOGENOM" id="CLU_791722_0_0_7"/>
<gene>
    <name evidence="4" type="ordered locus">Hoch_3306</name>
</gene>
<dbReference type="Pfam" id="PF02470">
    <property type="entry name" value="MlaD"/>
    <property type="match status" value="1"/>
</dbReference>
<keyword evidence="5" id="KW-1185">Reference proteome</keyword>
<evidence type="ECO:0000259" key="3">
    <source>
        <dbReference type="Pfam" id="PF02470"/>
    </source>
</evidence>
<keyword evidence="2" id="KW-1133">Transmembrane helix</keyword>
<proteinExistence type="predicted"/>
<dbReference type="InterPro" id="IPR003399">
    <property type="entry name" value="Mce/MlaD"/>
</dbReference>
<feature type="transmembrane region" description="Helical" evidence="2">
    <location>
        <begin position="12"/>
        <end position="32"/>
    </location>
</feature>
<dbReference type="eggNOG" id="COG1463">
    <property type="taxonomic scope" value="Bacteria"/>
</dbReference>
<dbReference type="EMBL" id="CP001804">
    <property type="protein sequence ID" value="ACY15808.1"/>
    <property type="molecule type" value="Genomic_DNA"/>
</dbReference>
<evidence type="ECO:0000313" key="5">
    <source>
        <dbReference type="Proteomes" id="UP000001880"/>
    </source>
</evidence>
<dbReference type="Proteomes" id="UP000001880">
    <property type="component" value="Chromosome"/>
</dbReference>
<dbReference type="PANTHER" id="PTHR33371:SF4">
    <property type="entry name" value="INTERMEMBRANE PHOSPHOLIPID TRANSPORT SYSTEM BINDING PROTEIN MLAD"/>
    <property type="match status" value="1"/>
</dbReference>
<dbReference type="KEGG" id="hoh:Hoch_3306"/>
<evidence type="ECO:0000313" key="4">
    <source>
        <dbReference type="EMBL" id="ACY15808.1"/>
    </source>
</evidence>
<name>D0LTW4_HALO1</name>
<sequence>MALGAIDDRRATRVGALVLLIIAALVLGVIGLQRCDVRERIRATVYFTHVGPLREGADVQVASRVIGEVEAISLAPAHPGRSSDHPLGSDDGVAVHVQVQARYAFMAPVNGSYFISAKGVVGERFIEIGAPPDNGPRERALAAGDEVRGVDAPHLDRALWQSYRSMIALEQAVAELSPHARALMRATEELSATLDQLEAGPKARALMGSLEQLGDSASAMFEPLNQHTPSWSALTGLYGNTQRTLTRTQALLARVRERAELVQTRLARIVGSVPEDLGSRLQDILSEIQDSLAQAESAMASATALMAQLERGQGTLGKILGDPTLFEQVKTLFRIIKNQPWRVVGPPPPP</sequence>
<evidence type="ECO:0000256" key="1">
    <source>
        <dbReference type="SAM" id="Coils"/>
    </source>
</evidence>
<evidence type="ECO:0000256" key="2">
    <source>
        <dbReference type="SAM" id="Phobius"/>
    </source>
</evidence>
<accession>D0LTW4</accession>
<dbReference type="RefSeq" id="WP_012828408.1">
    <property type="nucleotide sequence ID" value="NC_013440.1"/>
</dbReference>
<dbReference type="STRING" id="502025.Hoch_3306"/>
<dbReference type="AlphaFoldDB" id="D0LTW4"/>
<keyword evidence="2" id="KW-0472">Membrane</keyword>
<organism evidence="4 5">
    <name type="scientific">Haliangium ochraceum (strain DSM 14365 / JCM 11303 / SMP-2)</name>
    <dbReference type="NCBI Taxonomy" id="502025"/>
    <lineage>
        <taxon>Bacteria</taxon>
        <taxon>Pseudomonadati</taxon>
        <taxon>Myxococcota</taxon>
        <taxon>Polyangia</taxon>
        <taxon>Haliangiales</taxon>
        <taxon>Kofleriaceae</taxon>
        <taxon>Haliangium</taxon>
    </lineage>
</organism>
<keyword evidence="1" id="KW-0175">Coiled coil</keyword>
<protein>
    <submittedName>
        <fullName evidence="4">Mammalian cell entry related domain protein</fullName>
    </submittedName>
</protein>
<keyword evidence="2" id="KW-0812">Transmembrane</keyword>
<feature type="coiled-coil region" evidence="1">
    <location>
        <begin position="285"/>
        <end position="312"/>
    </location>
</feature>